<sequence>MTRGRPKKPEAFTFNVRVEKHTFMRFRKKCGNYKMSETIEKLIVKYLNNEITL</sequence>
<organism evidence="1">
    <name type="scientific">uncultured Caudovirales phage</name>
    <dbReference type="NCBI Taxonomy" id="2100421"/>
    <lineage>
        <taxon>Viruses</taxon>
        <taxon>Duplodnaviria</taxon>
        <taxon>Heunggongvirae</taxon>
        <taxon>Uroviricota</taxon>
        <taxon>Caudoviricetes</taxon>
        <taxon>Peduoviridae</taxon>
        <taxon>Maltschvirus</taxon>
        <taxon>Maltschvirus maltsch</taxon>
    </lineage>
</organism>
<accession>A0A6J7X933</accession>
<name>A0A6J7X933_9CAUD</name>
<evidence type="ECO:0000313" key="1">
    <source>
        <dbReference type="EMBL" id="CAB5226141.1"/>
    </source>
</evidence>
<reference evidence="1" key="1">
    <citation type="submission" date="2020-05" db="EMBL/GenBank/DDBJ databases">
        <authorList>
            <person name="Chiriac C."/>
            <person name="Salcher M."/>
            <person name="Ghai R."/>
            <person name="Kavagutti S V."/>
        </authorList>
    </citation>
    <scope>NUCLEOTIDE SEQUENCE</scope>
</reference>
<proteinExistence type="predicted"/>
<dbReference type="EMBL" id="LR798349">
    <property type="protein sequence ID" value="CAB5226141.1"/>
    <property type="molecule type" value="Genomic_DNA"/>
</dbReference>
<gene>
    <name evidence="1" type="ORF">UFOVP754_53</name>
</gene>
<protein>
    <submittedName>
        <fullName evidence="1">Uncharacterized protein</fullName>
    </submittedName>
</protein>